<dbReference type="GO" id="GO:0003676">
    <property type="term" value="F:nucleic acid binding"/>
    <property type="evidence" value="ECO:0007669"/>
    <property type="project" value="InterPro"/>
</dbReference>
<dbReference type="Pfam" id="PF00075">
    <property type="entry name" value="RNase_H"/>
    <property type="match status" value="1"/>
</dbReference>
<protein>
    <recommendedName>
        <fullName evidence="2">RNase H type-1 domain-containing protein</fullName>
    </recommendedName>
</protein>
<dbReference type="OrthoDB" id="6437659at2759"/>
<reference evidence="3 4" key="1">
    <citation type="journal article" date="2019" name="Sci. Rep.">
        <title>Orb-weaving spider Araneus ventricosus genome elucidates the spidroin gene catalogue.</title>
        <authorList>
            <person name="Kono N."/>
            <person name="Nakamura H."/>
            <person name="Ohtoshi R."/>
            <person name="Moran D.A.P."/>
            <person name="Shinohara A."/>
            <person name="Yoshida Y."/>
            <person name="Fujiwara M."/>
            <person name="Mori M."/>
            <person name="Tomita M."/>
            <person name="Arakawa K."/>
        </authorList>
    </citation>
    <scope>NUCLEOTIDE SEQUENCE [LARGE SCALE GENOMIC DNA]</scope>
</reference>
<evidence type="ECO:0000256" key="1">
    <source>
        <dbReference type="SAM" id="MobiDB-lite"/>
    </source>
</evidence>
<dbReference type="GO" id="GO:0004523">
    <property type="term" value="F:RNA-DNA hybrid ribonuclease activity"/>
    <property type="evidence" value="ECO:0007669"/>
    <property type="project" value="InterPro"/>
</dbReference>
<gene>
    <name evidence="3" type="ORF">AVEN_235219_1</name>
</gene>
<evidence type="ECO:0000313" key="3">
    <source>
        <dbReference type="EMBL" id="GBM99201.1"/>
    </source>
</evidence>
<dbReference type="Proteomes" id="UP000499080">
    <property type="component" value="Unassembled WGS sequence"/>
</dbReference>
<proteinExistence type="predicted"/>
<dbReference type="EMBL" id="BGPR01004398">
    <property type="protein sequence ID" value="GBM99201.1"/>
    <property type="molecule type" value="Genomic_DNA"/>
</dbReference>
<comment type="caution">
    <text evidence="3">The sequence shown here is derived from an EMBL/GenBank/DDBJ whole genome shotgun (WGS) entry which is preliminary data.</text>
</comment>
<evidence type="ECO:0000259" key="2">
    <source>
        <dbReference type="PROSITE" id="PS50879"/>
    </source>
</evidence>
<dbReference type="AlphaFoldDB" id="A0A4Y2KA44"/>
<dbReference type="PROSITE" id="PS50879">
    <property type="entry name" value="RNASE_H_1"/>
    <property type="match status" value="1"/>
</dbReference>
<feature type="domain" description="RNase H type-1" evidence="2">
    <location>
        <begin position="1"/>
        <end position="81"/>
    </location>
</feature>
<accession>A0A4Y2KA44</accession>
<dbReference type="SUPFAM" id="SSF53098">
    <property type="entry name" value="Ribonuclease H-like"/>
    <property type="match status" value="1"/>
</dbReference>
<organism evidence="3 4">
    <name type="scientific">Araneus ventricosus</name>
    <name type="common">Orbweaver spider</name>
    <name type="synonym">Epeira ventricosa</name>
    <dbReference type="NCBI Taxonomy" id="182803"/>
    <lineage>
        <taxon>Eukaryota</taxon>
        <taxon>Metazoa</taxon>
        <taxon>Ecdysozoa</taxon>
        <taxon>Arthropoda</taxon>
        <taxon>Chelicerata</taxon>
        <taxon>Arachnida</taxon>
        <taxon>Araneae</taxon>
        <taxon>Araneomorphae</taxon>
        <taxon>Entelegynae</taxon>
        <taxon>Araneoidea</taxon>
        <taxon>Araneidae</taxon>
        <taxon>Araneus</taxon>
    </lineage>
</organism>
<dbReference type="Gene3D" id="3.30.420.10">
    <property type="entry name" value="Ribonuclease H-like superfamily/Ribonuclease H"/>
    <property type="match status" value="1"/>
</dbReference>
<name>A0A4Y2KA44_ARAVE</name>
<dbReference type="InterPro" id="IPR036397">
    <property type="entry name" value="RNaseH_sf"/>
</dbReference>
<sequence length="177" mass="19453">MAANDAAKFAAGQDNSEIIVIHIDNQAYIISSANPRTPNAIAININNILLQHPNIKLTWIKAHAGYEGNEYADMLAKQAAENSENNQTIDIPKCHVKSFLKEKMMHAWQTDWNAGRIVYEILPTVKQRFTPGSEKIISSSQAMAPLANSEKDSGSSKHQTAPVECTAPPFIMPQNAI</sequence>
<keyword evidence="4" id="KW-1185">Reference proteome</keyword>
<feature type="region of interest" description="Disordered" evidence="1">
    <location>
        <begin position="140"/>
        <end position="177"/>
    </location>
</feature>
<dbReference type="InterPro" id="IPR012337">
    <property type="entry name" value="RNaseH-like_sf"/>
</dbReference>
<dbReference type="InterPro" id="IPR002156">
    <property type="entry name" value="RNaseH_domain"/>
</dbReference>
<evidence type="ECO:0000313" key="4">
    <source>
        <dbReference type="Proteomes" id="UP000499080"/>
    </source>
</evidence>